<feature type="compositionally biased region" description="Low complexity" evidence="1">
    <location>
        <begin position="301"/>
        <end position="321"/>
    </location>
</feature>
<evidence type="ECO:0000313" key="4">
    <source>
        <dbReference type="Proteomes" id="UP001150538"/>
    </source>
</evidence>
<name>A0A9W8A2X3_9FUNG</name>
<dbReference type="InterPro" id="IPR036259">
    <property type="entry name" value="MFS_trans_sf"/>
</dbReference>
<reference evidence="3" key="1">
    <citation type="submission" date="2022-07" db="EMBL/GenBank/DDBJ databases">
        <title>Phylogenomic reconstructions and comparative analyses of Kickxellomycotina fungi.</title>
        <authorList>
            <person name="Reynolds N.K."/>
            <person name="Stajich J.E."/>
            <person name="Barry K."/>
            <person name="Grigoriev I.V."/>
            <person name="Crous P."/>
            <person name="Smith M.E."/>
        </authorList>
    </citation>
    <scope>NUCLEOTIDE SEQUENCE</scope>
    <source>
        <strain evidence="3">NBRC 100468</strain>
    </source>
</reference>
<feature type="transmembrane region" description="Helical" evidence="2">
    <location>
        <begin position="476"/>
        <end position="495"/>
    </location>
</feature>
<feature type="region of interest" description="Disordered" evidence="1">
    <location>
        <begin position="277"/>
        <end position="327"/>
    </location>
</feature>
<accession>A0A9W8A2X3</accession>
<feature type="compositionally biased region" description="Polar residues" evidence="1">
    <location>
        <begin position="218"/>
        <end position="240"/>
    </location>
</feature>
<feature type="region of interest" description="Disordered" evidence="1">
    <location>
        <begin position="218"/>
        <end position="251"/>
    </location>
</feature>
<evidence type="ECO:0000256" key="1">
    <source>
        <dbReference type="SAM" id="MobiDB-lite"/>
    </source>
</evidence>
<protein>
    <submittedName>
        <fullName evidence="3">Uncharacterized protein</fullName>
    </submittedName>
</protein>
<sequence>MFGHNRTASNLNIFGSLESTATTTDHRSSRNVRGLGNNRGLSNVAAATTRSHSRRYGNNTTGAAVSTTNTVNNYSGSINNASVTFSTTNTLDGYADNGATAVVSPSYLANLKNGGTKKSIRNKPSIKDTFCPTETSPGSPANAVGGSRSHISINGGGGGNMDLSDDEVSLVDIQISTTKNEIPSLFGTESESDNNISDIADGCRATSPPIPLSRLLQVPSQQSPHSHNCGQSNDDSNHCQPKTKAKNNSKRNTMVTLNYSAGGDDINRHSVIKMDHQLESEKSSHPNSARLYDWRGNLGIGNHTNNSKNSNGKSNSTNKGSPTLKPTIRFSHGLPTRIFSWSKTLASPPPCSLMVTTSPNNNYSKKINKHSNKSMFARFISKSKRPDKIFLRTIKSIEEMSHHLAKTFWVLVALLLLLGVSTSLVSNQSTIAAITRLNMTSSDGNNQIWLYLPEIVQLFTCLLTGLWTYRFAHRTSVLLVASLFICSGNLITLVYQNNSSKSDDTTEMSDSDSSFGVVGIVSPILIAAGKSIGITTIFSTLPLVLTDSAQRGLALTLFNVWSNLGPLISNLSFNIYLATTATIGSLHSQNGSRSSSSSSSSSWLTKVSSILQPSSESSTPKPTLLLINVVAIFSIVFIISNVVQFILLHCNWMTSLRLINRPKARVDHGIASSSLIGWQGTGLMSISNNPSLLLPTIVPTLWRYVFLVTTGIFAIGFVVLFIISICINHS</sequence>
<feature type="region of interest" description="Disordered" evidence="1">
    <location>
        <begin position="119"/>
        <end position="160"/>
    </location>
</feature>
<feature type="transmembrane region" description="Helical" evidence="2">
    <location>
        <begin position="624"/>
        <end position="647"/>
    </location>
</feature>
<keyword evidence="2" id="KW-0472">Membrane</keyword>
<feature type="transmembrane region" description="Helical" evidence="2">
    <location>
        <begin position="448"/>
        <end position="469"/>
    </location>
</feature>
<feature type="transmembrane region" description="Helical" evidence="2">
    <location>
        <begin position="515"/>
        <end position="545"/>
    </location>
</feature>
<dbReference type="EMBL" id="JANBPU010000055">
    <property type="protein sequence ID" value="KAJ1918027.1"/>
    <property type="molecule type" value="Genomic_DNA"/>
</dbReference>
<organism evidence="3 4">
    <name type="scientific">Mycoemilia scoparia</name>
    <dbReference type="NCBI Taxonomy" id="417184"/>
    <lineage>
        <taxon>Eukaryota</taxon>
        <taxon>Fungi</taxon>
        <taxon>Fungi incertae sedis</taxon>
        <taxon>Zoopagomycota</taxon>
        <taxon>Kickxellomycotina</taxon>
        <taxon>Kickxellomycetes</taxon>
        <taxon>Kickxellales</taxon>
        <taxon>Kickxellaceae</taxon>
        <taxon>Mycoemilia</taxon>
    </lineage>
</organism>
<evidence type="ECO:0000256" key="2">
    <source>
        <dbReference type="SAM" id="Phobius"/>
    </source>
</evidence>
<dbReference type="AlphaFoldDB" id="A0A9W8A2X3"/>
<keyword evidence="4" id="KW-1185">Reference proteome</keyword>
<feature type="transmembrane region" description="Helical" evidence="2">
    <location>
        <begin position="701"/>
        <end position="727"/>
    </location>
</feature>
<keyword evidence="2" id="KW-0812">Transmembrane</keyword>
<dbReference type="Gene3D" id="1.20.1250.20">
    <property type="entry name" value="MFS general substrate transporter like domains"/>
    <property type="match status" value="1"/>
</dbReference>
<gene>
    <name evidence="3" type="ORF">H4219_002855</name>
</gene>
<evidence type="ECO:0000313" key="3">
    <source>
        <dbReference type="EMBL" id="KAJ1918027.1"/>
    </source>
</evidence>
<proteinExistence type="predicted"/>
<feature type="transmembrane region" description="Helical" evidence="2">
    <location>
        <begin position="408"/>
        <end position="428"/>
    </location>
</feature>
<dbReference type="Proteomes" id="UP001150538">
    <property type="component" value="Unassembled WGS sequence"/>
</dbReference>
<keyword evidence="2" id="KW-1133">Transmembrane helix</keyword>
<comment type="caution">
    <text evidence="3">The sequence shown here is derived from an EMBL/GenBank/DDBJ whole genome shotgun (WGS) entry which is preliminary data.</text>
</comment>